<proteinExistence type="inferred from homology"/>
<dbReference type="Proteomes" id="UP000187344">
    <property type="component" value="Unassembled WGS sequence"/>
</dbReference>
<dbReference type="InterPro" id="IPR000887">
    <property type="entry name" value="Aldlse_KDPG_KHG"/>
</dbReference>
<protein>
    <recommendedName>
        <fullName evidence="5">2-dehydro-3-deoxy-phosphogluconate aldolase</fullName>
        <ecNumber evidence="5">4.1.2.14</ecNumber>
    </recommendedName>
</protein>
<comment type="catalytic activity">
    <reaction evidence="1">
        <text>2-dehydro-3-deoxy-6-phospho-D-gluconate = D-glyceraldehyde 3-phosphate + pyruvate</text>
        <dbReference type="Rhea" id="RHEA:17089"/>
        <dbReference type="ChEBI" id="CHEBI:15361"/>
        <dbReference type="ChEBI" id="CHEBI:57569"/>
        <dbReference type="ChEBI" id="CHEBI:59776"/>
        <dbReference type="EC" id="4.1.2.14"/>
    </reaction>
</comment>
<evidence type="ECO:0000256" key="6">
    <source>
        <dbReference type="ARBA" id="ARBA00023239"/>
    </source>
</evidence>
<dbReference type="PANTHER" id="PTHR30246">
    <property type="entry name" value="2-KETO-3-DEOXY-6-PHOSPHOGLUCONATE ALDOLASE"/>
    <property type="match status" value="1"/>
</dbReference>
<evidence type="ECO:0000256" key="5">
    <source>
        <dbReference type="ARBA" id="ARBA00013063"/>
    </source>
</evidence>
<dbReference type="InterPro" id="IPR031337">
    <property type="entry name" value="KDPG/KHG_AS_1"/>
</dbReference>
<keyword evidence="7" id="KW-0704">Schiff base</keyword>
<dbReference type="RefSeq" id="WP_075869172.1">
    <property type="nucleotide sequence ID" value="NZ_LXYT01000001.1"/>
</dbReference>
<evidence type="ECO:0000313" key="9">
    <source>
        <dbReference type="EMBL" id="OLY43992.1"/>
    </source>
</evidence>
<accession>A0A1R0FAR7</accession>
<dbReference type="EMBL" id="LXYT01000001">
    <property type="protein sequence ID" value="OLY43992.1"/>
    <property type="molecule type" value="Genomic_DNA"/>
</dbReference>
<dbReference type="GO" id="GO:0008675">
    <property type="term" value="F:2-dehydro-3-deoxy-phosphogluconate aldolase activity"/>
    <property type="evidence" value="ECO:0007669"/>
    <property type="project" value="UniProtKB-EC"/>
</dbReference>
<dbReference type="PROSITE" id="PS00160">
    <property type="entry name" value="ALDOLASE_KDPG_KHG_2"/>
    <property type="match status" value="1"/>
</dbReference>
<dbReference type="SUPFAM" id="SSF51569">
    <property type="entry name" value="Aldolase"/>
    <property type="match status" value="1"/>
</dbReference>
<comment type="caution">
    <text evidence="9">The sequence shown here is derived from an EMBL/GenBank/DDBJ whole genome shotgun (WGS) entry which is preliminary data.</text>
</comment>
<gene>
    <name evidence="9" type="ORF">PEB0149_014420</name>
</gene>
<comment type="subunit">
    <text evidence="4">Homotrimer.</text>
</comment>
<keyword evidence="8" id="KW-0119">Carbohydrate metabolism</keyword>
<dbReference type="NCBIfam" id="TIGR01182">
    <property type="entry name" value="eda"/>
    <property type="match status" value="1"/>
</dbReference>
<dbReference type="Gene3D" id="3.20.20.70">
    <property type="entry name" value="Aldolase class I"/>
    <property type="match status" value="1"/>
</dbReference>
<dbReference type="CDD" id="cd00452">
    <property type="entry name" value="KDPG_aldolase"/>
    <property type="match status" value="1"/>
</dbReference>
<comment type="pathway">
    <text evidence="2">Carbohydrate acid metabolism; 2-dehydro-3-deoxy-D-gluconate degradation; D-glyceraldehyde 3-phosphate and pyruvate from 2-dehydro-3-deoxy-D-gluconate: step 2/2.</text>
</comment>
<keyword evidence="6 9" id="KW-0456">Lyase</keyword>
<name>A0A1R0FAR7_9HYPH</name>
<dbReference type="EC" id="4.1.2.14" evidence="5"/>
<evidence type="ECO:0000256" key="1">
    <source>
        <dbReference type="ARBA" id="ARBA00000654"/>
    </source>
</evidence>
<evidence type="ECO:0000256" key="4">
    <source>
        <dbReference type="ARBA" id="ARBA00011233"/>
    </source>
</evidence>
<dbReference type="PANTHER" id="PTHR30246:SF1">
    <property type="entry name" value="2-DEHYDRO-3-DEOXY-6-PHOSPHOGALACTONATE ALDOLASE-RELATED"/>
    <property type="match status" value="1"/>
</dbReference>
<keyword evidence="10" id="KW-1185">Reference proteome</keyword>
<dbReference type="AlphaFoldDB" id="A0A1R0FAR7"/>
<dbReference type="InterPro" id="IPR013785">
    <property type="entry name" value="Aldolase_TIM"/>
</dbReference>
<evidence type="ECO:0000256" key="8">
    <source>
        <dbReference type="ARBA" id="ARBA00023277"/>
    </source>
</evidence>
<comment type="similarity">
    <text evidence="3">Belongs to the KHG/KDPG aldolase family.</text>
</comment>
<dbReference type="NCBIfam" id="NF004325">
    <property type="entry name" value="PRK05718.1"/>
    <property type="match status" value="1"/>
</dbReference>
<sequence>MSQKTERLLPILLGQSVIPVLVIERLGDAVPVARALVEGGLKAIEITLRTPAALDAIHAVSEDVPDAIVGAGTILNGDQYASAESSGAKFIVSPGLTGELIDAAEDSDIPLLPGAVTPSELMGALEEGYQCLKFFPATAAGGIDFVKSLASPFTEVKFCPTGGISQNNAADWLKLPNVVCIGGSWVAPKKLIDAGDFKAITELARNATKLTA</sequence>
<evidence type="ECO:0000256" key="7">
    <source>
        <dbReference type="ARBA" id="ARBA00023270"/>
    </source>
</evidence>
<evidence type="ECO:0000256" key="2">
    <source>
        <dbReference type="ARBA" id="ARBA00004736"/>
    </source>
</evidence>
<dbReference type="Pfam" id="PF01081">
    <property type="entry name" value="Aldolase"/>
    <property type="match status" value="1"/>
</dbReference>
<dbReference type="OrthoDB" id="9805177at2"/>
<organism evidence="9 10">
    <name type="scientific">Bartonella apis</name>
    <dbReference type="NCBI Taxonomy" id="1686310"/>
    <lineage>
        <taxon>Bacteria</taxon>
        <taxon>Pseudomonadati</taxon>
        <taxon>Pseudomonadota</taxon>
        <taxon>Alphaproteobacteria</taxon>
        <taxon>Hyphomicrobiales</taxon>
        <taxon>Bartonellaceae</taxon>
        <taxon>Bartonella</taxon>
    </lineage>
</organism>
<reference evidence="9 10" key="1">
    <citation type="submission" date="2016-12" db="EMBL/GenBank/DDBJ databases">
        <title>Comparative genomics of Bartonella apis.</title>
        <authorList>
            <person name="Engel P."/>
        </authorList>
    </citation>
    <scope>NUCLEOTIDE SEQUENCE [LARGE SCALE GENOMIC DNA]</scope>
    <source>
        <strain evidence="9 10">PEB0149</strain>
    </source>
</reference>
<dbReference type="NCBIfam" id="NF004673">
    <property type="entry name" value="PRK06015.1"/>
    <property type="match status" value="1"/>
</dbReference>
<evidence type="ECO:0000313" key="10">
    <source>
        <dbReference type="Proteomes" id="UP000187344"/>
    </source>
</evidence>
<dbReference type="InterPro" id="IPR031338">
    <property type="entry name" value="KDPG/KHG_AS_2"/>
</dbReference>
<evidence type="ECO:0000256" key="3">
    <source>
        <dbReference type="ARBA" id="ARBA00006906"/>
    </source>
</evidence>
<dbReference type="PROSITE" id="PS00159">
    <property type="entry name" value="ALDOLASE_KDPG_KHG_1"/>
    <property type="match status" value="1"/>
</dbReference>